<comment type="caution">
    <text evidence="17">The sequence shown here is derived from an EMBL/GenBank/DDBJ whole genome shotgun (WGS) entry which is preliminary data.</text>
</comment>
<keyword evidence="7" id="KW-0547">Nucleotide-binding</keyword>
<organism evidence="17 18">
    <name type="scientific">Camelus dromedarius</name>
    <name type="common">Dromedary</name>
    <name type="synonym">Arabian camel</name>
    <dbReference type="NCBI Taxonomy" id="9838"/>
    <lineage>
        <taxon>Eukaryota</taxon>
        <taxon>Metazoa</taxon>
        <taxon>Chordata</taxon>
        <taxon>Craniata</taxon>
        <taxon>Vertebrata</taxon>
        <taxon>Euteleostomi</taxon>
        <taxon>Mammalia</taxon>
        <taxon>Eutheria</taxon>
        <taxon>Laurasiatheria</taxon>
        <taxon>Artiodactyla</taxon>
        <taxon>Tylopoda</taxon>
        <taxon>Camelidae</taxon>
        <taxon>Camelus</taxon>
    </lineage>
</organism>
<name>A0A5N4E2D5_CAMDR</name>
<evidence type="ECO:0000256" key="5">
    <source>
        <dbReference type="ARBA" id="ARBA00022553"/>
    </source>
</evidence>
<evidence type="ECO:0000256" key="12">
    <source>
        <dbReference type="ARBA" id="ARBA00048679"/>
    </source>
</evidence>
<evidence type="ECO:0000256" key="2">
    <source>
        <dbReference type="ARBA" id="ARBA00006234"/>
    </source>
</evidence>
<dbReference type="PROSITE" id="PS00108">
    <property type="entry name" value="PROTEIN_KINASE_ST"/>
    <property type="match status" value="1"/>
</dbReference>
<feature type="non-terminal residue" evidence="17">
    <location>
        <position position="1"/>
    </location>
</feature>
<dbReference type="AlphaFoldDB" id="A0A5N4E2D5"/>
<evidence type="ECO:0000256" key="10">
    <source>
        <dbReference type="ARBA" id="ARBA00023273"/>
    </source>
</evidence>
<dbReference type="FunFam" id="3.30.310.80:FF:000001">
    <property type="entry name" value="Non-specific serine/threonine protein kinase"/>
    <property type="match status" value="1"/>
</dbReference>
<dbReference type="PROSITE" id="PS50011">
    <property type="entry name" value="PROTEIN_KINASE_DOM"/>
    <property type="match status" value="1"/>
</dbReference>
<dbReference type="EC" id="2.7.11.1" evidence="3"/>
<protein>
    <recommendedName>
        <fullName evidence="3">non-specific serine/threonine protein kinase</fullName>
        <ecNumber evidence="3">2.7.11.1</ecNumber>
    </recommendedName>
</protein>
<dbReference type="InterPro" id="IPR015940">
    <property type="entry name" value="UBA"/>
</dbReference>
<feature type="region of interest" description="Disordered" evidence="13">
    <location>
        <begin position="325"/>
        <end position="462"/>
    </location>
</feature>
<dbReference type="Pfam" id="PF00627">
    <property type="entry name" value="UBA"/>
    <property type="match status" value="1"/>
</dbReference>
<comment type="catalytic activity">
    <reaction evidence="12">
        <text>L-seryl-[protein] + ATP = O-phospho-L-seryl-[protein] + ADP + H(+)</text>
        <dbReference type="Rhea" id="RHEA:17989"/>
        <dbReference type="Rhea" id="RHEA-COMP:9863"/>
        <dbReference type="Rhea" id="RHEA-COMP:11604"/>
        <dbReference type="ChEBI" id="CHEBI:15378"/>
        <dbReference type="ChEBI" id="CHEBI:29999"/>
        <dbReference type="ChEBI" id="CHEBI:30616"/>
        <dbReference type="ChEBI" id="CHEBI:83421"/>
        <dbReference type="ChEBI" id="CHEBI:456216"/>
        <dbReference type="EC" id="2.7.11.1"/>
    </reaction>
</comment>
<dbReference type="CDD" id="cd12196">
    <property type="entry name" value="MARK1-3_C"/>
    <property type="match status" value="1"/>
</dbReference>
<accession>A0A5N4E2D5</accession>
<dbReference type="SUPFAM" id="SSF56112">
    <property type="entry name" value="Protein kinase-like (PK-like)"/>
    <property type="match status" value="1"/>
</dbReference>
<dbReference type="Pfam" id="PF00069">
    <property type="entry name" value="Pkinase"/>
    <property type="match status" value="1"/>
</dbReference>
<evidence type="ECO:0000313" key="17">
    <source>
        <dbReference type="EMBL" id="KAB1277603.1"/>
    </source>
</evidence>
<gene>
    <name evidence="17" type="ORF">Cadr_000006512</name>
</gene>
<evidence type="ECO:0000259" key="16">
    <source>
        <dbReference type="PROSITE" id="PS50032"/>
    </source>
</evidence>
<comment type="catalytic activity">
    <reaction evidence="11">
        <text>L-threonyl-[protein] + ATP = O-phospho-L-threonyl-[protein] + ADP + H(+)</text>
        <dbReference type="Rhea" id="RHEA:46608"/>
        <dbReference type="Rhea" id="RHEA-COMP:11060"/>
        <dbReference type="Rhea" id="RHEA-COMP:11605"/>
        <dbReference type="ChEBI" id="CHEBI:15378"/>
        <dbReference type="ChEBI" id="CHEBI:30013"/>
        <dbReference type="ChEBI" id="CHEBI:30616"/>
        <dbReference type="ChEBI" id="CHEBI:61977"/>
        <dbReference type="ChEBI" id="CHEBI:456216"/>
        <dbReference type="EC" id="2.7.11.1"/>
    </reaction>
</comment>
<feature type="compositionally biased region" description="Low complexity" evidence="13">
    <location>
        <begin position="328"/>
        <end position="339"/>
    </location>
</feature>
<dbReference type="GO" id="GO:0035556">
    <property type="term" value="P:intracellular signal transduction"/>
    <property type="evidence" value="ECO:0007669"/>
    <property type="project" value="TreeGrafter"/>
</dbReference>
<evidence type="ECO:0000259" key="15">
    <source>
        <dbReference type="PROSITE" id="PS50030"/>
    </source>
</evidence>
<evidence type="ECO:0000256" key="13">
    <source>
        <dbReference type="SAM" id="MobiDB-lite"/>
    </source>
</evidence>
<keyword evidence="18" id="KW-1185">Reference proteome</keyword>
<dbReference type="Gene3D" id="3.30.310.80">
    <property type="entry name" value="Kinase associated domain 1, KA1"/>
    <property type="match status" value="1"/>
</dbReference>
<dbReference type="FunFam" id="1.10.8.10:FF:000005">
    <property type="entry name" value="Non-specific serine/threonine protein kinase"/>
    <property type="match status" value="1"/>
</dbReference>
<evidence type="ECO:0000259" key="14">
    <source>
        <dbReference type="PROSITE" id="PS50011"/>
    </source>
</evidence>
<dbReference type="Proteomes" id="UP000299084">
    <property type="component" value="Unassembled WGS sequence"/>
</dbReference>
<evidence type="ECO:0000256" key="1">
    <source>
        <dbReference type="ARBA" id="ARBA00004316"/>
    </source>
</evidence>
<dbReference type="GO" id="GO:0005524">
    <property type="term" value="F:ATP binding"/>
    <property type="evidence" value="ECO:0007669"/>
    <property type="project" value="UniProtKB-KW"/>
</dbReference>
<dbReference type="PROSITE" id="PS50032">
    <property type="entry name" value="KA1"/>
    <property type="match status" value="1"/>
</dbReference>
<dbReference type="PROSITE" id="PS50030">
    <property type="entry name" value="UBA"/>
    <property type="match status" value="1"/>
</dbReference>
<keyword evidence="10" id="KW-0966">Cell projection</keyword>
<dbReference type="GO" id="GO:0005886">
    <property type="term" value="C:plasma membrane"/>
    <property type="evidence" value="ECO:0007669"/>
    <property type="project" value="TreeGrafter"/>
</dbReference>
<evidence type="ECO:0000256" key="8">
    <source>
        <dbReference type="ARBA" id="ARBA00022777"/>
    </source>
</evidence>
<dbReference type="InterPro" id="IPR000719">
    <property type="entry name" value="Prot_kinase_dom"/>
</dbReference>
<keyword evidence="6" id="KW-0808">Transferase</keyword>
<feature type="domain" description="Protein kinase" evidence="14">
    <location>
        <begin position="1"/>
        <end position="224"/>
    </location>
</feature>
<evidence type="ECO:0000256" key="7">
    <source>
        <dbReference type="ARBA" id="ARBA00022741"/>
    </source>
</evidence>
<comment type="similarity">
    <text evidence="2">Belongs to the protein kinase superfamily. CAMK Ser/Thr protein kinase family. SNF1 subfamily.</text>
</comment>
<evidence type="ECO:0000256" key="3">
    <source>
        <dbReference type="ARBA" id="ARBA00012513"/>
    </source>
</evidence>
<feature type="compositionally biased region" description="Polar residues" evidence="13">
    <location>
        <begin position="345"/>
        <end position="354"/>
    </location>
</feature>
<evidence type="ECO:0000313" key="18">
    <source>
        <dbReference type="Proteomes" id="UP000299084"/>
    </source>
</evidence>
<dbReference type="Gene3D" id="1.10.510.10">
    <property type="entry name" value="Transferase(Phosphotransferase) domain 1"/>
    <property type="match status" value="1"/>
</dbReference>
<dbReference type="Gene3D" id="1.10.8.10">
    <property type="entry name" value="DNA helicase RuvA subunit, C-terminal domain"/>
    <property type="match status" value="1"/>
</dbReference>
<reference evidence="17 18" key="1">
    <citation type="journal article" date="2019" name="Mol. Ecol. Resour.">
        <title>Improving Illumina assemblies with Hi-C and long reads: an example with the North African dromedary.</title>
        <authorList>
            <person name="Elbers J.P."/>
            <person name="Rogers M.F."/>
            <person name="Perelman P.L."/>
            <person name="Proskuryakova A.A."/>
            <person name="Serdyukova N.A."/>
            <person name="Johnson W.E."/>
            <person name="Horin P."/>
            <person name="Corander J."/>
            <person name="Murphy D."/>
            <person name="Burger P.A."/>
        </authorList>
    </citation>
    <scope>NUCLEOTIDE SEQUENCE [LARGE SCALE GENOMIC DNA]</scope>
    <source>
        <strain evidence="17">Drom800</strain>
        <tissue evidence="17">Blood</tissue>
    </source>
</reference>
<dbReference type="STRING" id="9838.ENSCDRP00005009524"/>
<feature type="region of interest" description="Disordered" evidence="13">
    <location>
        <begin position="612"/>
        <end position="634"/>
    </location>
</feature>
<keyword evidence="4" id="KW-0723">Serine/threonine-protein kinase</keyword>
<evidence type="ECO:0000256" key="6">
    <source>
        <dbReference type="ARBA" id="ARBA00022679"/>
    </source>
</evidence>
<feature type="region of interest" description="Disordered" evidence="13">
    <location>
        <begin position="522"/>
        <end position="544"/>
    </location>
</feature>
<feature type="domain" description="UBA" evidence="15">
    <location>
        <begin position="280"/>
        <end position="319"/>
    </location>
</feature>
<dbReference type="GO" id="GO:0005737">
    <property type="term" value="C:cytoplasm"/>
    <property type="evidence" value="ECO:0007669"/>
    <property type="project" value="TreeGrafter"/>
</dbReference>
<dbReference type="PANTHER" id="PTHR24346">
    <property type="entry name" value="MAP/MICROTUBULE AFFINITY-REGULATING KINASE"/>
    <property type="match status" value="1"/>
</dbReference>
<dbReference type="InterPro" id="IPR028375">
    <property type="entry name" value="KA1/Ssp2_C"/>
</dbReference>
<dbReference type="GO" id="GO:0106310">
    <property type="term" value="F:protein serine kinase activity"/>
    <property type="evidence" value="ECO:0007669"/>
    <property type="project" value="RHEA"/>
</dbReference>
<keyword evidence="9" id="KW-0067">ATP-binding</keyword>
<dbReference type="InterPro" id="IPR001772">
    <property type="entry name" value="KA1_dom"/>
</dbReference>
<dbReference type="GO" id="GO:0050321">
    <property type="term" value="F:tau-protein kinase activity"/>
    <property type="evidence" value="ECO:0007669"/>
    <property type="project" value="TreeGrafter"/>
</dbReference>
<dbReference type="CDD" id="cd14407">
    <property type="entry name" value="UBA_MARK3_4"/>
    <property type="match status" value="1"/>
</dbReference>
<feature type="compositionally biased region" description="Polar residues" evidence="13">
    <location>
        <begin position="444"/>
        <end position="462"/>
    </location>
</feature>
<sequence>VCFFFSCILFHPQVKLFEVIETDKTLYLIMEYASGGKKFICEVFDYLVAHGRMKEKEARAKFRQIVSAVQYCHQKRIVHRDLKAENLLLDADMNIKIADFGFSNEFTVGSKLDTFCGSPPYAAPELFQGKKYDGPEVDVWSLGVILYTLVSGSLPFDGQNLKFSLLSTSPKELRERVLRGKYRIPFYMSTDCENLLKRFLVLNPIKRGTLEVITLVEIRNNSIMDEVLKINFPEYCDYQNVLFCAANEQFTFQQIMKDRWINAGHEEDELKPFVEPELDISDQKRIDIMVGMGYSQEEIQESLSKMKYDEITATYLLLGRKSSELDASDSSSSSNLSLAKVRPSSDLNNSTGQSPHHKVQRSVSSSQKQRRYSDHAGPAIPSVVAYPKRSQTSTADSDLKEDGIPSRKPSSSAVGGKGIAPASPMLGNASNPNKADIPERKKSSTVPSSNSASGGMTRRNTYVCSERTTADRHSVIQNGKESRYEILPDFKKICFSQEKWKDVIYFSVFMIKIHITVGGPVPPISTDERSEESEGSSLPSYSLLSPFAETPRSRLGRGAERSESLGRFGKHVIQVYQKVVVYCCVRSLFSFPLLCASEFYSLRLPTEYERNGRYEGSSRNVSAEQKEENKEAKPRSLRFTWSMKTTSSMDPNDMMREIRKVLDANNCDYEQRERFLLFCVHGDGHAESLVQWEMEVCKLPRLSLNGVRFKRISGTSIAFKNIASKIANELKL</sequence>
<feature type="compositionally biased region" description="Low complexity" evidence="13">
    <location>
        <begin position="535"/>
        <end position="544"/>
    </location>
</feature>
<dbReference type="Pfam" id="PF02149">
    <property type="entry name" value="KA1"/>
    <property type="match status" value="1"/>
</dbReference>
<evidence type="ECO:0000256" key="11">
    <source>
        <dbReference type="ARBA" id="ARBA00047899"/>
    </source>
</evidence>
<dbReference type="GO" id="GO:0000226">
    <property type="term" value="P:microtubule cytoskeleton organization"/>
    <property type="evidence" value="ECO:0007669"/>
    <property type="project" value="TreeGrafter"/>
</dbReference>
<evidence type="ECO:0000256" key="9">
    <source>
        <dbReference type="ARBA" id="ARBA00022840"/>
    </source>
</evidence>
<dbReference type="EMBL" id="JWIN03000006">
    <property type="protein sequence ID" value="KAB1277603.1"/>
    <property type="molecule type" value="Genomic_DNA"/>
</dbReference>
<dbReference type="SMART" id="SM00220">
    <property type="entry name" value="S_TKc"/>
    <property type="match status" value="1"/>
</dbReference>
<feature type="compositionally biased region" description="Basic and acidic residues" evidence="13">
    <location>
        <begin position="624"/>
        <end position="634"/>
    </location>
</feature>
<dbReference type="InterPro" id="IPR011009">
    <property type="entry name" value="Kinase-like_dom_sf"/>
</dbReference>
<dbReference type="SMART" id="SM00165">
    <property type="entry name" value="UBA"/>
    <property type="match status" value="1"/>
</dbReference>
<comment type="subcellular location">
    <subcellularLocation>
        <location evidence="1">Cell projection</location>
    </subcellularLocation>
</comment>
<dbReference type="SUPFAM" id="SSF103243">
    <property type="entry name" value="KA1-like"/>
    <property type="match status" value="1"/>
</dbReference>
<proteinExistence type="inferred from homology"/>
<dbReference type="GO" id="GO:0042995">
    <property type="term" value="C:cell projection"/>
    <property type="evidence" value="ECO:0007669"/>
    <property type="project" value="UniProtKB-SubCell"/>
</dbReference>
<keyword evidence="8 17" id="KW-0418">Kinase</keyword>
<dbReference type="PANTHER" id="PTHR24346:SF1">
    <property type="entry name" value="MAP_MICROTUBULE AFFINITY-REGULATING KINASE 3"/>
    <property type="match status" value="1"/>
</dbReference>
<evidence type="ECO:0000256" key="4">
    <source>
        <dbReference type="ARBA" id="ARBA00022527"/>
    </source>
</evidence>
<dbReference type="InterPro" id="IPR008271">
    <property type="entry name" value="Ser/Thr_kinase_AS"/>
</dbReference>
<keyword evidence="5" id="KW-0597">Phosphoprotein</keyword>
<feature type="domain" description="KA1" evidence="16">
    <location>
        <begin position="683"/>
        <end position="732"/>
    </location>
</feature>